<feature type="transmembrane region" description="Helical" evidence="1">
    <location>
        <begin position="43"/>
        <end position="61"/>
    </location>
</feature>
<evidence type="ECO:0000313" key="3">
    <source>
        <dbReference type="Proteomes" id="UP001157039"/>
    </source>
</evidence>
<dbReference type="AlphaFoldDB" id="A0AA38CXN3"/>
<comment type="caution">
    <text evidence="2">The sequence shown here is derived from an EMBL/GenBank/DDBJ whole genome shotgun (WGS) entry which is preliminary data.</text>
</comment>
<dbReference type="Proteomes" id="UP001157039">
    <property type="component" value="Unassembled WGS sequence"/>
</dbReference>
<name>A0AA38CXN3_9ENTE</name>
<keyword evidence="1" id="KW-0472">Membrane</keyword>
<feature type="transmembrane region" description="Helical" evidence="1">
    <location>
        <begin position="95"/>
        <end position="115"/>
    </location>
</feature>
<accession>A0AA38CXN3</accession>
<reference evidence="2 3" key="1">
    <citation type="journal article" date="2014" name="Int. J. Syst. Evol. Microbiol.">
        <title>Complete genome sequence of Corynebacterium casei LMG S-19264T (=DSM 44701T), isolated from a smear-ripened cheese.</title>
        <authorList>
            <consortium name="US DOE Joint Genome Institute (JGI-PGF)"/>
            <person name="Walter F."/>
            <person name="Albersmeier A."/>
            <person name="Kalinowski J."/>
            <person name="Ruckert C."/>
        </authorList>
    </citation>
    <scope>NUCLEOTIDE SEQUENCE [LARGE SCALE GENOMIC DNA]</scope>
    <source>
        <strain evidence="2 3">NBRC 114545</strain>
    </source>
</reference>
<proteinExistence type="predicted"/>
<keyword evidence="1" id="KW-0812">Transmembrane</keyword>
<feature type="transmembrane region" description="Helical" evidence="1">
    <location>
        <begin position="68"/>
        <end position="89"/>
    </location>
</feature>
<organism evidence="2 3">
    <name type="scientific">Tetragenococcus osmophilus</name>
    <dbReference type="NCBI Taxonomy" id="526944"/>
    <lineage>
        <taxon>Bacteria</taxon>
        <taxon>Bacillati</taxon>
        <taxon>Bacillota</taxon>
        <taxon>Bacilli</taxon>
        <taxon>Lactobacillales</taxon>
        <taxon>Enterococcaceae</taxon>
        <taxon>Tetragenococcus</taxon>
    </lineage>
</organism>
<dbReference type="EMBL" id="BSUW01000001">
    <property type="protein sequence ID" value="GMA71814.1"/>
    <property type="molecule type" value="Genomic_DNA"/>
</dbReference>
<protein>
    <submittedName>
        <fullName evidence="2">Uncharacterized protein</fullName>
    </submittedName>
</protein>
<evidence type="ECO:0000313" key="2">
    <source>
        <dbReference type="EMBL" id="GMA71814.1"/>
    </source>
</evidence>
<sequence length="127" mass="13729">MKMRTTKLVSGILMIILSVFITFQSTIAGLGNALDGDGETGGSGGVLTAIIFLATGIVYIATKSKEKLTADVINMVLLLIAWLLAISNAGSYSDLVIWGWLAFIIGVGFFVWHYFINQKSKNAQRVQ</sequence>
<keyword evidence="1" id="KW-1133">Transmembrane helix</keyword>
<gene>
    <name evidence="2" type="ORF">GCM10025885_08630</name>
</gene>
<evidence type="ECO:0000256" key="1">
    <source>
        <dbReference type="SAM" id="Phobius"/>
    </source>
</evidence>